<gene>
    <name evidence="1" type="ORF">A3A27_00075</name>
</gene>
<name>A0A1G2RKN1_9BACT</name>
<reference evidence="1 2" key="1">
    <citation type="journal article" date="2016" name="Nat. Commun.">
        <title>Thousands of microbial genomes shed light on interconnected biogeochemical processes in an aquifer system.</title>
        <authorList>
            <person name="Anantharaman K."/>
            <person name="Brown C.T."/>
            <person name="Hug L.A."/>
            <person name="Sharon I."/>
            <person name="Castelle C.J."/>
            <person name="Probst A.J."/>
            <person name="Thomas B.C."/>
            <person name="Singh A."/>
            <person name="Wilkins M.J."/>
            <person name="Karaoz U."/>
            <person name="Brodie E.L."/>
            <person name="Williams K.H."/>
            <person name="Hubbard S.S."/>
            <person name="Banfield J.F."/>
        </authorList>
    </citation>
    <scope>NUCLEOTIDE SEQUENCE [LARGE SCALE GENOMIC DNA]</scope>
</reference>
<evidence type="ECO:0000313" key="2">
    <source>
        <dbReference type="Proteomes" id="UP000177287"/>
    </source>
</evidence>
<evidence type="ECO:0000313" key="1">
    <source>
        <dbReference type="EMBL" id="OHA73386.1"/>
    </source>
</evidence>
<dbReference type="Proteomes" id="UP000177287">
    <property type="component" value="Unassembled WGS sequence"/>
</dbReference>
<comment type="caution">
    <text evidence="1">The sequence shown here is derived from an EMBL/GenBank/DDBJ whole genome shotgun (WGS) entry which is preliminary data.</text>
</comment>
<accession>A0A1G2RKN1</accession>
<dbReference type="EMBL" id="MHUF01000001">
    <property type="protein sequence ID" value="OHA73386.1"/>
    <property type="molecule type" value="Genomic_DNA"/>
</dbReference>
<proteinExistence type="predicted"/>
<protein>
    <submittedName>
        <fullName evidence="1">Uncharacterized protein</fullName>
    </submittedName>
</protein>
<organism evidence="1 2">
    <name type="scientific">Candidatus Wildermuthbacteria bacterium RIFCSPLOWO2_01_FULL_47_18</name>
    <dbReference type="NCBI Taxonomy" id="1802460"/>
    <lineage>
        <taxon>Bacteria</taxon>
        <taxon>Candidatus Wildermuthiibacteriota</taxon>
    </lineage>
</organism>
<sequence>MSSGLWYCSLTGSSHSSRLLFLEKTGLSGISIRRLLGGWQRKTPASPFRLPPVVVALVALAVAAHGSLLSPGTNGNLFLWPGVPGVLVSPALQTTSTAYENKQPPLLERLAVLNL</sequence>
<dbReference type="AlphaFoldDB" id="A0A1G2RKN1"/>